<keyword evidence="2" id="KW-1185">Reference proteome</keyword>
<dbReference type="AlphaFoldDB" id="A0AA35WNJ6"/>
<dbReference type="Proteomes" id="UP001174909">
    <property type="component" value="Unassembled WGS sequence"/>
</dbReference>
<organism evidence="1 2">
    <name type="scientific">Geodia barretti</name>
    <name type="common">Barrett's horny sponge</name>
    <dbReference type="NCBI Taxonomy" id="519541"/>
    <lineage>
        <taxon>Eukaryota</taxon>
        <taxon>Metazoa</taxon>
        <taxon>Porifera</taxon>
        <taxon>Demospongiae</taxon>
        <taxon>Heteroscleromorpha</taxon>
        <taxon>Tetractinellida</taxon>
        <taxon>Astrophorina</taxon>
        <taxon>Geodiidae</taxon>
        <taxon>Geodia</taxon>
    </lineage>
</organism>
<gene>
    <name evidence="1" type="ORF">GBAR_LOCUS13686</name>
</gene>
<evidence type="ECO:0000313" key="1">
    <source>
        <dbReference type="EMBL" id="CAI8023411.1"/>
    </source>
</evidence>
<accession>A0AA35WNJ6</accession>
<dbReference type="EMBL" id="CASHTH010002006">
    <property type="protein sequence ID" value="CAI8023411.1"/>
    <property type="molecule type" value="Genomic_DNA"/>
</dbReference>
<reference evidence="1" key="1">
    <citation type="submission" date="2023-03" db="EMBL/GenBank/DDBJ databases">
        <authorList>
            <person name="Steffen K."/>
            <person name="Cardenas P."/>
        </authorList>
    </citation>
    <scope>NUCLEOTIDE SEQUENCE</scope>
</reference>
<sequence>MGIHVNIMWNGHSLSPLLTRPYSTKIGNTHTNTYHLFTHSFSSSIVRYHFLLLPRV</sequence>
<evidence type="ECO:0000313" key="2">
    <source>
        <dbReference type="Proteomes" id="UP001174909"/>
    </source>
</evidence>
<protein>
    <submittedName>
        <fullName evidence="1">Uncharacterized protein</fullName>
    </submittedName>
</protein>
<name>A0AA35WNJ6_GEOBA</name>
<proteinExistence type="predicted"/>
<comment type="caution">
    <text evidence="1">The sequence shown here is derived from an EMBL/GenBank/DDBJ whole genome shotgun (WGS) entry which is preliminary data.</text>
</comment>